<gene>
    <name evidence="5" type="ORF">IAD01_06990</name>
</gene>
<evidence type="ECO:0000259" key="3">
    <source>
        <dbReference type="Pfam" id="PF01232"/>
    </source>
</evidence>
<evidence type="ECO:0000313" key="5">
    <source>
        <dbReference type="EMBL" id="HIS25129.1"/>
    </source>
</evidence>
<evidence type="ECO:0000256" key="2">
    <source>
        <dbReference type="ARBA" id="ARBA00048615"/>
    </source>
</evidence>
<dbReference type="EMBL" id="DVIR01000064">
    <property type="protein sequence ID" value="HIS25129.1"/>
    <property type="molecule type" value="Genomic_DNA"/>
</dbReference>
<dbReference type="InterPro" id="IPR008927">
    <property type="entry name" value="6-PGluconate_DH-like_C_sf"/>
</dbReference>
<dbReference type="SUPFAM" id="SSF48179">
    <property type="entry name" value="6-phosphogluconate dehydrogenase C-terminal domain-like"/>
    <property type="match status" value="1"/>
</dbReference>
<protein>
    <submittedName>
        <fullName evidence="5">Mannitol dehydrogenase family protein</fullName>
    </submittedName>
</protein>
<keyword evidence="1" id="KW-0560">Oxidoreductase</keyword>
<dbReference type="AlphaFoldDB" id="A0A9D1EPS0"/>
<feature type="domain" description="Mannitol dehydrogenase N-terminal" evidence="3">
    <location>
        <begin position="38"/>
        <end position="306"/>
    </location>
</feature>
<dbReference type="Pfam" id="PF08125">
    <property type="entry name" value="Mannitol_dh_C"/>
    <property type="match status" value="1"/>
</dbReference>
<evidence type="ECO:0000313" key="6">
    <source>
        <dbReference type="Proteomes" id="UP000823982"/>
    </source>
</evidence>
<dbReference type="SUPFAM" id="SSF51735">
    <property type="entry name" value="NAD(P)-binding Rossmann-fold domains"/>
    <property type="match status" value="1"/>
</dbReference>
<dbReference type="InterPro" id="IPR013328">
    <property type="entry name" value="6PGD_dom2"/>
</dbReference>
<dbReference type="Gene3D" id="1.10.1040.10">
    <property type="entry name" value="N-(1-d-carboxylethyl)-l-norvaline Dehydrogenase, domain 2"/>
    <property type="match status" value="1"/>
</dbReference>
<dbReference type="InterPro" id="IPR013131">
    <property type="entry name" value="Mannitol_DH_N"/>
</dbReference>
<dbReference type="GO" id="GO:0008926">
    <property type="term" value="F:mannitol-1-phosphate 5-dehydrogenase activity"/>
    <property type="evidence" value="ECO:0007669"/>
    <property type="project" value="UniProtKB-EC"/>
</dbReference>
<feature type="domain" description="Mannitol dehydrogenase C-terminal" evidence="4">
    <location>
        <begin position="319"/>
        <end position="468"/>
    </location>
</feature>
<accession>A0A9D1EPS0</accession>
<reference evidence="5" key="1">
    <citation type="submission" date="2020-10" db="EMBL/GenBank/DDBJ databases">
        <authorList>
            <person name="Gilroy R."/>
        </authorList>
    </citation>
    <scope>NUCLEOTIDE SEQUENCE</scope>
    <source>
        <strain evidence="5">CHK157-1446</strain>
    </source>
</reference>
<evidence type="ECO:0000256" key="1">
    <source>
        <dbReference type="ARBA" id="ARBA00023002"/>
    </source>
</evidence>
<reference evidence="5" key="2">
    <citation type="journal article" date="2021" name="PeerJ">
        <title>Extensive microbial diversity within the chicken gut microbiome revealed by metagenomics and culture.</title>
        <authorList>
            <person name="Gilroy R."/>
            <person name="Ravi A."/>
            <person name="Getino M."/>
            <person name="Pursley I."/>
            <person name="Horton D.L."/>
            <person name="Alikhan N.F."/>
            <person name="Baker D."/>
            <person name="Gharbi K."/>
            <person name="Hall N."/>
            <person name="Watson M."/>
            <person name="Adriaenssens E.M."/>
            <person name="Foster-Nyarko E."/>
            <person name="Jarju S."/>
            <person name="Secka A."/>
            <person name="Antonio M."/>
            <person name="Oren A."/>
            <person name="Chaudhuri R.R."/>
            <person name="La Ragione R."/>
            <person name="Hildebrand F."/>
            <person name="Pallen M.J."/>
        </authorList>
    </citation>
    <scope>NUCLEOTIDE SEQUENCE</scope>
    <source>
        <strain evidence="5">CHK157-1446</strain>
    </source>
</reference>
<comment type="caution">
    <text evidence="5">The sequence shown here is derived from an EMBL/GenBank/DDBJ whole genome shotgun (WGS) entry which is preliminary data.</text>
</comment>
<dbReference type="PANTHER" id="PTHR43362">
    <property type="entry name" value="MANNITOL DEHYDROGENASE DSF1-RELATED"/>
    <property type="match status" value="1"/>
</dbReference>
<proteinExistence type="predicted"/>
<sequence length="536" mass="58913">MKLNLQSLGEISADKSILTPRFDIQAVRAATAKEPQWLHIGAGNIFRGFIAGIAQTLLNAGELTRGIIAADSFDGEIIDKIYKPFDNLTLNVSLCSDGTTKSEVTASVCEALKADPTCEADIARLKEIARSPSLEMISFTITEKGYAVTDSKGELLPAVKSDIASRPGNFKHAMSFVAWMMYERYLAGKLPVALVSMDNCSHNGEKLRSAVMTIAAAWEKAGLAQIGFTEYLSDETKVSFPWSMIDKITPRPSEKVMQMLMDKGFEGMEPIVTSKNTYIAPFVNAEEPQYLVIEDKFPNHRPALEKAGVYMTDRETVNKTERMKVTTCLNPLHTALAVYGCLLGYTLICDEMKDPQLVKLVNKLGYDEGLKVVTDPGIISPKAFIDEVVSKRLPNPFMPDTPQRIATDTSQKVGIRFGETIRSYAKIGKTDKLVAVPLAIAGWLRYLLGIDDGGNRFEISSDPLKDELCGMLSGIRIGEPSSYCGQLRPILSNSRIFGSDLVSLGMDKLIEEMFISEIEGTGAVRNTLKKYLDGNK</sequence>
<dbReference type="PANTHER" id="PTHR43362:SF1">
    <property type="entry name" value="MANNITOL DEHYDROGENASE 2-RELATED"/>
    <property type="match status" value="1"/>
</dbReference>
<dbReference type="InterPro" id="IPR036291">
    <property type="entry name" value="NAD(P)-bd_dom_sf"/>
</dbReference>
<evidence type="ECO:0000259" key="4">
    <source>
        <dbReference type="Pfam" id="PF08125"/>
    </source>
</evidence>
<organism evidence="5 6">
    <name type="scientific">Candidatus Faeciplasma gallinarum</name>
    <dbReference type="NCBI Taxonomy" id="2840799"/>
    <lineage>
        <taxon>Bacteria</taxon>
        <taxon>Bacillati</taxon>
        <taxon>Bacillota</taxon>
        <taxon>Clostridia</taxon>
        <taxon>Eubacteriales</taxon>
        <taxon>Oscillospiraceae</taxon>
        <taxon>Oscillospiraceae incertae sedis</taxon>
        <taxon>Candidatus Faeciplasma</taxon>
    </lineage>
</organism>
<dbReference type="InterPro" id="IPR013118">
    <property type="entry name" value="Mannitol_DH_C"/>
</dbReference>
<dbReference type="Gene3D" id="3.40.50.720">
    <property type="entry name" value="NAD(P)-binding Rossmann-like Domain"/>
    <property type="match status" value="1"/>
</dbReference>
<dbReference type="InterPro" id="IPR050988">
    <property type="entry name" value="Mannitol_DH/Oxidoreductase"/>
</dbReference>
<name>A0A9D1EPS0_9FIRM</name>
<comment type="catalytic activity">
    <reaction evidence="2">
        <text>D-mannitol 1-phosphate + NAD(+) = beta-D-fructose 6-phosphate + NADH + H(+)</text>
        <dbReference type="Rhea" id="RHEA:19661"/>
        <dbReference type="ChEBI" id="CHEBI:15378"/>
        <dbReference type="ChEBI" id="CHEBI:57540"/>
        <dbReference type="ChEBI" id="CHEBI:57634"/>
        <dbReference type="ChEBI" id="CHEBI:57945"/>
        <dbReference type="ChEBI" id="CHEBI:61381"/>
        <dbReference type="EC" id="1.1.1.17"/>
    </reaction>
</comment>
<dbReference type="Proteomes" id="UP000823982">
    <property type="component" value="Unassembled WGS sequence"/>
</dbReference>
<dbReference type="Pfam" id="PF01232">
    <property type="entry name" value="Mannitol_dh"/>
    <property type="match status" value="1"/>
</dbReference>